<dbReference type="WBParaSite" id="PgR033_g058_t01">
    <property type="protein sequence ID" value="PgR033_g058_t01"/>
    <property type="gene ID" value="PgR033_g058"/>
</dbReference>
<protein>
    <submittedName>
        <fullName evidence="3">Uncharacterized protein</fullName>
    </submittedName>
</protein>
<dbReference type="AlphaFoldDB" id="A0A915BBQ5"/>
<proteinExistence type="predicted"/>
<sequence length="165" mass="20080">LSRFRNNSKKIFQRLLVMRFSPARNIPNPALRQVCVPRSEEGFFKYDRDWSRDRRYVGQKLGDTPTRMLLRKLGQTYELYPLFVLYGVFIVFLCATIYVSFQKMEIWLDRSHSHPPWEWERVRETYWKLPTVAIDKKRLSHQRCLMMEKLQDEMMEASKRRNGRK</sequence>
<feature type="transmembrane region" description="Helical" evidence="1">
    <location>
        <begin position="79"/>
        <end position="101"/>
    </location>
</feature>
<name>A0A915BBQ5_PARUN</name>
<evidence type="ECO:0000313" key="2">
    <source>
        <dbReference type="Proteomes" id="UP000887569"/>
    </source>
</evidence>
<keyword evidence="1" id="KW-1133">Transmembrane helix</keyword>
<evidence type="ECO:0000313" key="3">
    <source>
        <dbReference type="WBParaSite" id="PgR033_g058_t01"/>
    </source>
</evidence>
<keyword evidence="2" id="KW-1185">Reference proteome</keyword>
<evidence type="ECO:0000256" key="1">
    <source>
        <dbReference type="SAM" id="Phobius"/>
    </source>
</evidence>
<reference evidence="3" key="1">
    <citation type="submission" date="2022-11" db="UniProtKB">
        <authorList>
            <consortium name="WormBaseParasite"/>
        </authorList>
    </citation>
    <scope>IDENTIFICATION</scope>
</reference>
<organism evidence="2 3">
    <name type="scientific">Parascaris univalens</name>
    <name type="common">Nematode worm</name>
    <dbReference type="NCBI Taxonomy" id="6257"/>
    <lineage>
        <taxon>Eukaryota</taxon>
        <taxon>Metazoa</taxon>
        <taxon>Ecdysozoa</taxon>
        <taxon>Nematoda</taxon>
        <taxon>Chromadorea</taxon>
        <taxon>Rhabditida</taxon>
        <taxon>Spirurina</taxon>
        <taxon>Ascaridomorpha</taxon>
        <taxon>Ascaridoidea</taxon>
        <taxon>Ascarididae</taxon>
        <taxon>Parascaris</taxon>
    </lineage>
</organism>
<accession>A0A915BBQ5</accession>
<keyword evidence="1" id="KW-0812">Transmembrane</keyword>
<dbReference type="Proteomes" id="UP000887569">
    <property type="component" value="Unplaced"/>
</dbReference>
<keyword evidence="1" id="KW-0472">Membrane</keyword>